<dbReference type="InterPro" id="IPR001387">
    <property type="entry name" value="Cro/C1-type_HTH"/>
</dbReference>
<dbReference type="InterPro" id="IPR010982">
    <property type="entry name" value="Lambda_DNA-bd_dom_sf"/>
</dbReference>
<dbReference type="Gene3D" id="1.10.260.40">
    <property type="entry name" value="lambda repressor-like DNA-binding domains"/>
    <property type="match status" value="1"/>
</dbReference>
<gene>
    <name evidence="2" type="ORF">SAMN05421740_11384</name>
</gene>
<organism evidence="2 3">
    <name type="scientific">Parapedobacter koreensis</name>
    <dbReference type="NCBI Taxonomy" id="332977"/>
    <lineage>
        <taxon>Bacteria</taxon>
        <taxon>Pseudomonadati</taxon>
        <taxon>Bacteroidota</taxon>
        <taxon>Sphingobacteriia</taxon>
        <taxon>Sphingobacteriales</taxon>
        <taxon>Sphingobacteriaceae</taxon>
        <taxon>Parapedobacter</taxon>
    </lineage>
</organism>
<dbReference type="RefSeq" id="WP_090609124.1">
    <property type="nucleotide sequence ID" value="NZ_FNZR01000013.1"/>
</dbReference>
<feature type="domain" description="HTH cro/C1-type" evidence="1">
    <location>
        <begin position="38"/>
        <end position="96"/>
    </location>
</feature>
<dbReference type="Pfam" id="PF01381">
    <property type="entry name" value="HTH_3"/>
    <property type="match status" value="1"/>
</dbReference>
<dbReference type="GO" id="GO:0003677">
    <property type="term" value="F:DNA binding"/>
    <property type="evidence" value="ECO:0007669"/>
    <property type="project" value="InterPro"/>
</dbReference>
<dbReference type="EMBL" id="FNZR01000013">
    <property type="protein sequence ID" value="SEL91744.1"/>
    <property type="molecule type" value="Genomic_DNA"/>
</dbReference>
<reference evidence="3" key="1">
    <citation type="submission" date="2016-10" db="EMBL/GenBank/DDBJ databases">
        <authorList>
            <person name="Varghese N."/>
            <person name="Submissions S."/>
        </authorList>
    </citation>
    <scope>NUCLEOTIDE SEQUENCE [LARGE SCALE GENOMIC DNA]</scope>
    <source>
        <strain evidence="3">Jip14</strain>
    </source>
</reference>
<keyword evidence="3" id="KW-1185">Reference proteome</keyword>
<protein>
    <submittedName>
        <fullName evidence="2">Helix-turn-helix</fullName>
    </submittedName>
</protein>
<dbReference type="CDD" id="cd00093">
    <property type="entry name" value="HTH_XRE"/>
    <property type="match status" value="1"/>
</dbReference>
<evidence type="ECO:0000259" key="1">
    <source>
        <dbReference type="PROSITE" id="PS50943"/>
    </source>
</evidence>
<evidence type="ECO:0000313" key="3">
    <source>
        <dbReference type="Proteomes" id="UP000198916"/>
    </source>
</evidence>
<dbReference type="PROSITE" id="PS50943">
    <property type="entry name" value="HTH_CROC1"/>
    <property type="match status" value="1"/>
</dbReference>
<dbReference type="OrthoDB" id="770730at2"/>
<dbReference type="Proteomes" id="UP000198916">
    <property type="component" value="Unassembled WGS sequence"/>
</dbReference>
<dbReference type="SMART" id="SM00530">
    <property type="entry name" value="HTH_XRE"/>
    <property type="match status" value="1"/>
</dbReference>
<dbReference type="AlphaFoldDB" id="A0A1H7U4M6"/>
<proteinExistence type="predicted"/>
<evidence type="ECO:0000313" key="2">
    <source>
        <dbReference type="EMBL" id="SEL91744.1"/>
    </source>
</evidence>
<dbReference type="STRING" id="332977.SAMN05421740_11384"/>
<sequence>MKRPEVINDLPLFDEILNSTSQESKLYVTRSLAIANQIIMILEKKGMKQKDLALLLGKKEAEVSRWLAGFHNFTIKSIAKIESALGEQLIFTESEIRAGQTSPAAIAVHSDLDVKEVDIQAFIKMKYPTPDGLWIFHPNKPEEAEITYSQPRQKRQIVA</sequence>
<accession>A0A1H7U4M6</accession>
<name>A0A1H7U4M6_9SPHI</name>
<dbReference type="SUPFAM" id="SSF47413">
    <property type="entry name" value="lambda repressor-like DNA-binding domains"/>
    <property type="match status" value="1"/>
</dbReference>